<protein>
    <submittedName>
        <fullName evidence="2">Uncharacterized protein</fullName>
    </submittedName>
</protein>
<dbReference type="eggNOG" id="KOG0045">
    <property type="taxonomic scope" value="Eukaryota"/>
</dbReference>
<reference evidence="2" key="3">
    <citation type="submission" date="2015-02" db="UniProtKB">
        <authorList>
            <consortium name="EnsemblProtists"/>
        </authorList>
    </citation>
    <scope>IDENTIFICATION</scope>
    <source>
        <strain evidence="2">DAOM BR144</strain>
    </source>
</reference>
<evidence type="ECO:0000313" key="2">
    <source>
        <dbReference type="EnsemblProtists" id="PYU1_T001162"/>
    </source>
</evidence>
<dbReference type="VEuPathDB" id="FungiDB:PYU1_G001162"/>
<keyword evidence="3" id="KW-1185">Reference proteome</keyword>
<evidence type="ECO:0000313" key="3">
    <source>
        <dbReference type="Proteomes" id="UP000019132"/>
    </source>
</evidence>
<feature type="region of interest" description="Disordered" evidence="1">
    <location>
        <begin position="16"/>
        <end position="39"/>
    </location>
</feature>
<dbReference type="AlphaFoldDB" id="K3W871"/>
<name>K3W871_GLOUD</name>
<sequence>MPSSVNSINSLLSSLSVSARPEGEREEPSGNGTGVSIRNVIHARNMDSLSTRLEITSAVERNKTQPMERVEGYNVTRANDVITVVRNERLESEEERYYDARTLPDTPEWMQMLRKHRQSGTKFTVCLQILSFRQTRRHSTVM</sequence>
<evidence type="ECO:0000256" key="1">
    <source>
        <dbReference type="SAM" id="MobiDB-lite"/>
    </source>
</evidence>
<accession>K3W871</accession>
<dbReference type="Proteomes" id="UP000019132">
    <property type="component" value="Unassembled WGS sequence"/>
</dbReference>
<proteinExistence type="predicted"/>
<dbReference type="InParanoid" id="K3W871"/>
<dbReference type="HOGENOM" id="CLU_1819707_0_0_1"/>
<dbReference type="EMBL" id="GL376620">
    <property type="status" value="NOT_ANNOTATED_CDS"/>
    <property type="molecule type" value="Genomic_DNA"/>
</dbReference>
<organism evidence="2 3">
    <name type="scientific">Globisporangium ultimum (strain ATCC 200006 / CBS 805.95 / DAOM BR144)</name>
    <name type="common">Pythium ultimum</name>
    <dbReference type="NCBI Taxonomy" id="431595"/>
    <lineage>
        <taxon>Eukaryota</taxon>
        <taxon>Sar</taxon>
        <taxon>Stramenopiles</taxon>
        <taxon>Oomycota</taxon>
        <taxon>Peronosporomycetes</taxon>
        <taxon>Pythiales</taxon>
        <taxon>Pythiaceae</taxon>
        <taxon>Globisporangium</taxon>
    </lineage>
</organism>
<reference evidence="3" key="1">
    <citation type="journal article" date="2010" name="Genome Biol.">
        <title>Genome sequence of the necrotrophic plant pathogen Pythium ultimum reveals original pathogenicity mechanisms and effector repertoire.</title>
        <authorList>
            <person name="Levesque C.A."/>
            <person name="Brouwer H."/>
            <person name="Cano L."/>
            <person name="Hamilton J.P."/>
            <person name="Holt C."/>
            <person name="Huitema E."/>
            <person name="Raffaele S."/>
            <person name="Robideau G.P."/>
            <person name="Thines M."/>
            <person name="Win J."/>
            <person name="Zerillo M.M."/>
            <person name="Beakes G.W."/>
            <person name="Boore J.L."/>
            <person name="Busam D."/>
            <person name="Dumas B."/>
            <person name="Ferriera S."/>
            <person name="Fuerstenberg S.I."/>
            <person name="Gachon C.M."/>
            <person name="Gaulin E."/>
            <person name="Govers F."/>
            <person name="Grenville-Briggs L."/>
            <person name="Horner N."/>
            <person name="Hostetler J."/>
            <person name="Jiang R.H."/>
            <person name="Johnson J."/>
            <person name="Krajaejun T."/>
            <person name="Lin H."/>
            <person name="Meijer H.J."/>
            <person name="Moore B."/>
            <person name="Morris P."/>
            <person name="Phuntmart V."/>
            <person name="Puiu D."/>
            <person name="Shetty J."/>
            <person name="Stajich J.E."/>
            <person name="Tripathy S."/>
            <person name="Wawra S."/>
            <person name="van West P."/>
            <person name="Whitty B.R."/>
            <person name="Coutinho P.M."/>
            <person name="Henrissat B."/>
            <person name="Martin F."/>
            <person name="Thomas P.D."/>
            <person name="Tyler B.M."/>
            <person name="De Vries R.P."/>
            <person name="Kamoun S."/>
            <person name="Yandell M."/>
            <person name="Tisserat N."/>
            <person name="Buell C.R."/>
        </authorList>
    </citation>
    <scope>NUCLEOTIDE SEQUENCE</scope>
    <source>
        <strain evidence="3">DAOM:BR144</strain>
    </source>
</reference>
<reference evidence="3" key="2">
    <citation type="submission" date="2010-04" db="EMBL/GenBank/DDBJ databases">
        <authorList>
            <person name="Buell R."/>
            <person name="Hamilton J."/>
            <person name="Hostetler J."/>
        </authorList>
    </citation>
    <scope>NUCLEOTIDE SEQUENCE [LARGE SCALE GENOMIC DNA]</scope>
    <source>
        <strain evidence="3">DAOM:BR144</strain>
    </source>
</reference>
<dbReference type="EnsemblProtists" id="PYU1_T001162">
    <property type="protein sequence ID" value="PYU1_T001162"/>
    <property type="gene ID" value="PYU1_G001162"/>
</dbReference>